<feature type="region of interest" description="Disordered" evidence="1">
    <location>
        <begin position="191"/>
        <end position="213"/>
    </location>
</feature>
<dbReference type="PANTHER" id="PTHR47396">
    <property type="entry name" value="TYPE I RESTRICTION ENZYME ECOKI R PROTEIN"/>
    <property type="match status" value="1"/>
</dbReference>
<dbReference type="GO" id="GO:0005829">
    <property type="term" value="C:cytosol"/>
    <property type="evidence" value="ECO:0007669"/>
    <property type="project" value="TreeGrafter"/>
</dbReference>
<dbReference type="GO" id="GO:0004386">
    <property type="term" value="F:helicase activity"/>
    <property type="evidence" value="ECO:0007669"/>
    <property type="project" value="UniProtKB-KW"/>
</dbReference>
<evidence type="ECO:0000259" key="2">
    <source>
        <dbReference type="Pfam" id="PF04851"/>
    </source>
</evidence>
<keyword evidence="3" id="KW-0347">Helicase</keyword>
<keyword evidence="3" id="KW-0547">Nucleotide-binding</keyword>
<organism evidence="3 4">
    <name type="scientific">Vreelandella arcis</name>
    <dbReference type="NCBI Taxonomy" id="416873"/>
    <lineage>
        <taxon>Bacteria</taxon>
        <taxon>Pseudomonadati</taxon>
        <taxon>Pseudomonadota</taxon>
        <taxon>Gammaproteobacteria</taxon>
        <taxon>Oceanospirillales</taxon>
        <taxon>Halomonadaceae</taxon>
        <taxon>Vreelandella</taxon>
    </lineage>
</organism>
<gene>
    <name evidence="3" type="ORF">SAMN04487951_11925</name>
</gene>
<dbReference type="Proteomes" id="UP000199677">
    <property type="component" value="Unassembled WGS sequence"/>
</dbReference>
<proteinExistence type="predicted"/>
<keyword evidence="4" id="KW-1185">Reference proteome</keyword>
<name>A0A1H0IAP2_9GAMM</name>
<feature type="region of interest" description="Disordered" evidence="1">
    <location>
        <begin position="428"/>
        <end position="484"/>
    </location>
</feature>
<reference evidence="4" key="1">
    <citation type="submission" date="2016-10" db="EMBL/GenBank/DDBJ databases">
        <authorList>
            <person name="Varghese N."/>
            <person name="Submissions S."/>
        </authorList>
    </citation>
    <scope>NUCLEOTIDE SEQUENCE [LARGE SCALE GENOMIC DNA]</scope>
    <source>
        <strain evidence="4">CGMCC 1.6494</strain>
    </source>
</reference>
<feature type="domain" description="Helicase/UvrB N-terminal" evidence="2">
    <location>
        <begin position="19"/>
        <end position="173"/>
    </location>
</feature>
<feature type="compositionally biased region" description="Acidic residues" evidence="1">
    <location>
        <begin position="193"/>
        <end position="203"/>
    </location>
</feature>
<dbReference type="InterPro" id="IPR006935">
    <property type="entry name" value="Helicase/UvrB_N"/>
</dbReference>
<dbReference type="GO" id="GO:0016787">
    <property type="term" value="F:hydrolase activity"/>
    <property type="evidence" value="ECO:0007669"/>
    <property type="project" value="InterPro"/>
</dbReference>
<dbReference type="PANTHER" id="PTHR47396:SF1">
    <property type="entry name" value="ATP-DEPENDENT HELICASE IRC3-RELATED"/>
    <property type="match status" value="1"/>
</dbReference>
<dbReference type="Gene3D" id="3.40.50.300">
    <property type="entry name" value="P-loop containing nucleotide triphosphate hydrolases"/>
    <property type="match status" value="2"/>
</dbReference>
<dbReference type="OrthoDB" id="5165890at2"/>
<dbReference type="InterPro" id="IPR050742">
    <property type="entry name" value="Helicase_Restrict-Modif_Enz"/>
</dbReference>
<dbReference type="GO" id="GO:0005524">
    <property type="term" value="F:ATP binding"/>
    <property type="evidence" value="ECO:0007669"/>
    <property type="project" value="InterPro"/>
</dbReference>
<dbReference type="STRING" id="416873.SAMN04487951_11925"/>
<dbReference type="EMBL" id="FNII01000019">
    <property type="protein sequence ID" value="SDO28487.1"/>
    <property type="molecule type" value="Genomic_DNA"/>
</dbReference>
<keyword evidence="3" id="KW-0378">Hydrolase</keyword>
<dbReference type="InterPro" id="IPR027417">
    <property type="entry name" value="P-loop_NTPase"/>
</dbReference>
<feature type="compositionally biased region" description="Polar residues" evidence="1">
    <location>
        <begin position="473"/>
        <end position="484"/>
    </location>
</feature>
<dbReference type="RefSeq" id="WP_089707844.1">
    <property type="nucleotide sequence ID" value="NZ_FNII01000019.1"/>
</dbReference>
<evidence type="ECO:0000256" key="1">
    <source>
        <dbReference type="SAM" id="MobiDB-lite"/>
    </source>
</evidence>
<accession>A0A1H0IAP2</accession>
<protein>
    <submittedName>
        <fullName evidence="3">Superfamily II DNA or RNA helicase</fullName>
    </submittedName>
</protein>
<dbReference type="Pfam" id="PF04851">
    <property type="entry name" value="ResIII"/>
    <property type="match status" value="1"/>
</dbReference>
<dbReference type="AlphaFoldDB" id="A0A1H0IAP2"/>
<feature type="compositionally biased region" description="Low complexity" evidence="1">
    <location>
        <begin position="440"/>
        <end position="457"/>
    </location>
</feature>
<dbReference type="GO" id="GO:0003677">
    <property type="term" value="F:DNA binding"/>
    <property type="evidence" value="ECO:0007669"/>
    <property type="project" value="InterPro"/>
</dbReference>
<dbReference type="SUPFAM" id="SSF52540">
    <property type="entry name" value="P-loop containing nucleoside triphosphate hydrolases"/>
    <property type="match status" value="1"/>
</dbReference>
<sequence length="523" mass="56933">MSPATPPQTVVNATPQHKPLRRWQAECLAHALERLSPQTPHFLCQATPGAGKMRLAAELAKALITQGDIDYVIYVGPTRAVVSDARDSLSHVLDSAMDGQLGAIGMALTYHGLPNRLAALIRLCRQWRILLIWDESHHAAAPGGLVSTPNQWGMTLMAVERHVRYTLALSGTPWRSDGSCLPLLRYVDAPEQAGDDTDDENDAADTSTGPSKQQLMPDYVYTLKQAILDGVCRYPHIALVDNREIGLTHKHPISGRMEARQYTSIVQLLRHPAVQYAQVVREQAPQGHMLALGMGRLNTLRQDDPSAGGLVVASSIAHAEDIAQQLEAAGQSVCLVTSQEPNAHAKLEAFRDAITPWIVSVGMVSEGVNLPRLRVCCYLSHIRTEQFFRQVLGRIIRRQGNEDTTCYFYALNETRLRRFARRLTDDLPNDLAKVTPPGNTARATDAQDTTTTAGATASSGDEGDTEADPLTETAGSDDNSATATPNLSISFEERAETQGVAMGADVAFSQAFFERLVALSLTD</sequence>
<evidence type="ECO:0000313" key="3">
    <source>
        <dbReference type="EMBL" id="SDO28487.1"/>
    </source>
</evidence>
<evidence type="ECO:0000313" key="4">
    <source>
        <dbReference type="Proteomes" id="UP000199677"/>
    </source>
</evidence>
<keyword evidence="3" id="KW-0067">ATP-binding</keyword>